<evidence type="ECO:0000256" key="1">
    <source>
        <dbReference type="SAM" id="MobiDB-lite"/>
    </source>
</evidence>
<protein>
    <recommendedName>
        <fullName evidence="2">HTH cro/C1-type domain-containing protein</fullName>
    </recommendedName>
</protein>
<dbReference type="RefSeq" id="WP_127362491.1">
    <property type="nucleotide sequence ID" value="NZ_CP025334.1"/>
</dbReference>
<dbReference type="Proteomes" id="UP000282731">
    <property type="component" value="Chromosome"/>
</dbReference>
<gene>
    <name evidence="3" type="ORF">CXR27_05545</name>
</gene>
<evidence type="ECO:0000313" key="4">
    <source>
        <dbReference type="Proteomes" id="UP000282731"/>
    </source>
</evidence>
<evidence type="ECO:0000259" key="2">
    <source>
        <dbReference type="PROSITE" id="PS50943"/>
    </source>
</evidence>
<dbReference type="Gene3D" id="1.10.260.40">
    <property type="entry name" value="lambda repressor-like DNA-binding domains"/>
    <property type="match status" value="1"/>
</dbReference>
<dbReference type="InterPro" id="IPR001387">
    <property type="entry name" value="Cro/C1-type_HTH"/>
</dbReference>
<feature type="region of interest" description="Disordered" evidence="1">
    <location>
        <begin position="91"/>
        <end position="116"/>
    </location>
</feature>
<proteinExistence type="predicted"/>
<evidence type="ECO:0000313" key="3">
    <source>
        <dbReference type="EMBL" id="AZT99050.1"/>
    </source>
</evidence>
<accession>A0A3Q9P0U1</accession>
<dbReference type="Pfam" id="PF08667">
    <property type="entry name" value="BetR"/>
    <property type="match status" value="1"/>
</dbReference>
<reference evidence="3 4" key="2">
    <citation type="submission" date="2019-01" db="EMBL/GenBank/DDBJ databases">
        <title>Comparative genomic analysis of Brevibacterium aurantiacum sheds light on its evolution and its adaptation to smear-ripened cheeses.</title>
        <authorList>
            <person name="Moineau S."/>
        </authorList>
    </citation>
    <scope>NUCLEOTIDE SEQUENCE [LARGE SCALE GENOMIC DNA]</scope>
    <source>
        <strain evidence="3 4">SMQ-1420</strain>
    </source>
</reference>
<dbReference type="CDD" id="cd00093">
    <property type="entry name" value="HTH_XRE"/>
    <property type="match status" value="1"/>
</dbReference>
<sequence>MLSVYSRTMTIQSEEQTAVSENERIGLEVRAWMVRKQLKQADVAQLLGFAQKNVSNRLRGQIPFRIDELLAIANYMDITLAQLLGNEIVNEKNPHPMDGGSSTVAGGRLDLPTSRL</sequence>
<dbReference type="InterPro" id="IPR013975">
    <property type="entry name" value="Tscrpt_reg_BetR_N"/>
</dbReference>
<feature type="domain" description="HTH cro/C1-type" evidence="2">
    <location>
        <begin position="29"/>
        <end position="83"/>
    </location>
</feature>
<dbReference type="SMART" id="SM00530">
    <property type="entry name" value="HTH_XRE"/>
    <property type="match status" value="1"/>
</dbReference>
<reference evidence="3 4" key="1">
    <citation type="submission" date="2017-12" db="EMBL/GenBank/DDBJ databases">
        <authorList>
            <person name="Levesque S."/>
        </authorList>
    </citation>
    <scope>NUCLEOTIDE SEQUENCE [LARGE SCALE GENOMIC DNA]</scope>
    <source>
        <strain evidence="3 4">SMQ-1420</strain>
    </source>
</reference>
<dbReference type="InterPro" id="IPR010982">
    <property type="entry name" value="Lambda_DNA-bd_dom_sf"/>
</dbReference>
<name>A0A3Q9P0U1_BREAU</name>
<dbReference type="SUPFAM" id="SSF47413">
    <property type="entry name" value="lambda repressor-like DNA-binding domains"/>
    <property type="match status" value="1"/>
</dbReference>
<dbReference type="EMBL" id="CP025334">
    <property type="protein sequence ID" value="AZT99050.1"/>
    <property type="molecule type" value="Genomic_DNA"/>
</dbReference>
<dbReference type="PROSITE" id="PS50943">
    <property type="entry name" value="HTH_CROC1"/>
    <property type="match status" value="1"/>
</dbReference>
<organism evidence="3 4">
    <name type="scientific">Brevibacterium aurantiacum</name>
    <dbReference type="NCBI Taxonomy" id="273384"/>
    <lineage>
        <taxon>Bacteria</taxon>
        <taxon>Bacillati</taxon>
        <taxon>Actinomycetota</taxon>
        <taxon>Actinomycetes</taxon>
        <taxon>Micrococcales</taxon>
        <taxon>Brevibacteriaceae</taxon>
        <taxon>Brevibacterium</taxon>
    </lineage>
</organism>
<dbReference type="GO" id="GO:0003677">
    <property type="term" value="F:DNA binding"/>
    <property type="evidence" value="ECO:0007669"/>
    <property type="project" value="InterPro"/>
</dbReference>
<dbReference type="AlphaFoldDB" id="A0A3Q9P0U1"/>